<comment type="subcellular location">
    <subcellularLocation>
        <location evidence="1">Membrane</location>
        <topology evidence="1">Multi-pass membrane protein</topology>
    </subcellularLocation>
</comment>
<dbReference type="Proteomes" id="UP000799324">
    <property type="component" value="Unassembled WGS sequence"/>
</dbReference>
<feature type="transmembrane region" description="Helical" evidence="7">
    <location>
        <begin position="271"/>
        <end position="291"/>
    </location>
</feature>
<evidence type="ECO:0000256" key="5">
    <source>
        <dbReference type="ARBA" id="ARBA00023136"/>
    </source>
</evidence>
<evidence type="ECO:0000256" key="4">
    <source>
        <dbReference type="ARBA" id="ARBA00022989"/>
    </source>
</evidence>
<dbReference type="InterPro" id="IPR010573">
    <property type="entry name" value="MFS_Str1/Tri12-like"/>
</dbReference>
<feature type="transmembrane region" description="Helical" evidence="7">
    <location>
        <begin position="202"/>
        <end position="221"/>
    </location>
</feature>
<feature type="compositionally biased region" description="Basic and acidic residues" evidence="6">
    <location>
        <begin position="1"/>
        <end position="23"/>
    </location>
</feature>
<feature type="transmembrane region" description="Helical" evidence="7">
    <location>
        <begin position="379"/>
        <end position="400"/>
    </location>
</feature>
<dbReference type="PANTHER" id="PTHR23501">
    <property type="entry name" value="MAJOR FACILITATOR SUPERFAMILY"/>
    <property type="match status" value="1"/>
</dbReference>
<name>A0A6A6SPB1_9PLEO</name>
<sequence length="579" mass="62343">MEDTKQDMPAAHHFETADEKPDVGTKQTTADMEDDREERTTFKAWACIFFLASSFGCPFWATPTTAAIASQLLGKLGQAELAAWVIPCITVCASVTILLFGANSDLFGCRYFILISNLLVAIGYIVCARANSTSMLIAGLCLNGCGSGISGICLIAVPELMPNKYRHIGVVLADLFVYIMIITGPVVGRYAIIHDNDSWQWLYWGGFIWTTITNIGIFFLYHPPKHPRGIPWKEAVLGLDWVGGVLFTIGAVLVLVGIVHTSYLSSTDPRVLATLCVGFAFIIAFGLWERFSNVRFPLCPKEIFAAHRGREFTIPFCLTFIVVGFFYGTAVIYPTMLNAFYIDATTPVSTQLLLTLPANLALPAGAALLTAFGKKIGHWKWSLVISTSSLVLWGSLLAMMTPFNKVTMIAFVTLSQLSYGWCAYLSVTYTRLGVPQEMLGISGGLAGTARYAGGAVAAGCYSTAISNGITTKAPALITQAALDRGVPQSAIPAVVAAAASGSAALQKIPGVTEEAIEAITLAYKYAVAYGLRNAALASMAFGIVGVILACFCEDIEPKMNDKIEVFLENDALADKNRFH</sequence>
<keyword evidence="2" id="KW-0813">Transport</keyword>
<evidence type="ECO:0000256" key="7">
    <source>
        <dbReference type="SAM" id="Phobius"/>
    </source>
</evidence>
<evidence type="ECO:0000256" key="3">
    <source>
        <dbReference type="ARBA" id="ARBA00022692"/>
    </source>
</evidence>
<dbReference type="GO" id="GO:0022857">
    <property type="term" value="F:transmembrane transporter activity"/>
    <property type="evidence" value="ECO:0007669"/>
    <property type="project" value="InterPro"/>
</dbReference>
<reference evidence="8" key="1">
    <citation type="journal article" date="2020" name="Stud. Mycol.">
        <title>101 Dothideomycetes genomes: a test case for predicting lifestyles and emergence of pathogens.</title>
        <authorList>
            <person name="Haridas S."/>
            <person name="Albert R."/>
            <person name="Binder M."/>
            <person name="Bloem J."/>
            <person name="Labutti K."/>
            <person name="Salamov A."/>
            <person name="Andreopoulos B."/>
            <person name="Baker S."/>
            <person name="Barry K."/>
            <person name="Bills G."/>
            <person name="Bluhm B."/>
            <person name="Cannon C."/>
            <person name="Castanera R."/>
            <person name="Culley D."/>
            <person name="Daum C."/>
            <person name="Ezra D."/>
            <person name="Gonzalez J."/>
            <person name="Henrissat B."/>
            <person name="Kuo A."/>
            <person name="Liang C."/>
            <person name="Lipzen A."/>
            <person name="Lutzoni F."/>
            <person name="Magnuson J."/>
            <person name="Mondo S."/>
            <person name="Nolan M."/>
            <person name="Ohm R."/>
            <person name="Pangilinan J."/>
            <person name="Park H.-J."/>
            <person name="Ramirez L."/>
            <person name="Alfaro M."/>
            <person name="Sun H."/>
            <person name="Tritt A."/>
            <person name="Yoshinaga Y."/>
            <person name="Zwiers L.-H."/>
            <person name="Turgeon B."/>
            <person name="Goodwin S."/>
            <person name="Spatafora J."/>
            <person name="Crous P."/>
            <person name="Grigoriev I."/>
        </authorList>
    </citation>
    <scope>NUCLEOTIDE SEQUENCE</scope>
    <source>
        <strain evidence="8">CBS 122681</strain>
    </source>
</reference>
<dbReference type="Gene3D" id="1.20.1250.20">
    <property type="entry name" value="MFS general substrate transporter like domains"/>
    <property type="match status" value="1"/>
</dbReference>
<feature type="transmembrane region" description="Helical" evidence="7">
    <location>
        <begin position="169"/>
        <end position="190"/>
    </location>
</feature>
<keyword evidence="4 7" id="KW-1133">Transmembrane helix</keyword>
<dbReference type="Pfam" id="PF06609">
    <property type="entry name" value="TRI12"/>
    <property type="match status" value="1"/>
</dbReference>
<evidence type="ECO:0000256" key="2">
    <source>
        <dbReference type="ARBA" id="ARBA00022448"/>
    </source>
</evidence>
<dbReference type="SUPFAM" id="SSF103473">
    <property type="entry name" value="MFS general substrate transporter"/>
    <property type="match status" value="1"/>
</dbReference>
<feature type="transmembrane region" description="Helical" evidence="7">
    <location>
        <begin position="406"/>
        <end position="427"/>
    </location>
</feature>
<evidence type="ECO:0000313" key="8">
    <source>
        <dbReference type="EMBL" id="KAF2648443.1"/>
    </source>
</evidence>
<dbReference type="OrthoDB" id="4161376at2759"/>
<feature type="transmembrane region" description="Helical" evidence="7">
    <location>
        <begin position="42"/>
        <end position="61"/>
    </location>
</feature>
<gene>
    <name evidence="8" type="ORF">K491DRAFT_784058</name>
</gene>
<protein>
    <submittedName>
        <fullName evidence="8">MFS general substrate transporter</fullName>
    </submittedName>
</protein>
<dbReference type="PANTHER" id="PTHR23501:SF195">
    <property type="entry name" value="PEP5"/>
    <property type="match status" value="1"/>
</dbReference>
<feature type="transmembrane region" description="Helical" evidence="7">
    <location>
        <begin position="112"/>
        <end position="131"/>
    </location>
</feature>
<accession>A0A6A6SPB1</accession>
<evidence type="ECO:0000313" key="9">
    <source>
        <dbReference type="Proteomes" id="UP000799324"/>
    </source>
</evidence>
<keyword evidence="3 7" id="KW-0812">Transmembrane</keyword>
<dbReference type="InterPro" id="IPR036259">
    <property type="entry name" value="MFS_trans_sf"/>
</dbReference>
<feature type="transmembrane region" description="Helical" evidence="7">
    <location>
        <begin position="312"/>
        <end position="333"/>
    </location>
</feature>
<proteinExistence type="predicted"/>
<feature type="transmembrane region" description="Helical" evidence="7">
    <location>
        <begin position="353"/>
        <end position="372"/>
    </location>
</feature>
<feature type="transmembrane region" description="Helical" evidence="7">
    <location>
        <begin position="241"/>
        <end position="259"/>
    </location>
</feature>
<keyword evidence="5 7" id="KW-0472">Membrane</keyword>
<dbReference type="GO" id="GO:0005886">
    <property type="term" value="C:plasma membrane"/>
    <property type="evidence" value="ECO:0007669"/>
    <property type="project" value="TreeGrafter"/>
</dbReference>
<feature type="transmembrane region" description="Helical" evidence="7">
    <location>
        <begin position="81"/>
        <end position="100"/>
    </location>
</feature>
<keyword evidence="9" id="KW-1185">Reference proteome</keyword>
<evidence type="ECO:0000256" key="6">
    <source>
        <dbReference type="SAM" id="MobiDB-lite"/>
    </source>
</evidence>
<feature type="transmembrane region" description="Helical" evidence="7">
    <location>
        <begin position="137"/>
        <end position="157"/>
    </location>
</feature>
<dbReference type="AlphaFoldDB" id="A0A6A6SPB1"/>
<dbReference type="EMBL" id="MU004538">
    <property type="protein sequence ID" value="KAF2648443.1"/>
    <property type="molecule type" value="Genomic_DNA"/>
</dbReference>
<feature type="region of interest" description="Disordered" evidence="6">
    <location>
        <begin position="1"/>
        <end position="34"/>
    </location>
</feature>
<organism evidence="8 9">
    <name type="scientific">Lophiostoma macrostomum CBS 122681</name>
    <dbReference type="NCBI Taxonomy" id="1314788"/>
    <lineage>
        <taxon>Eukaryota</taxon>
        <taxon>Fungi</taxon>
        <taxon>Dikarya</taxon>
        <taxon>Ascomycota</taxon>
        <taxon>Pezizomycotina</taxon>
        <taxon>Dothideomycetes</taxon>
        <taxon>Pleosporomycetidae</taxon>
        <taxon>Pleosporales</taxon>
        <taxon>Lophiostomataceae</taxon>
        <taxon>Lophiostoma</taxon>
    </lineage>
</organism>
<evidence type="ECO:0000256" key="1">
    <source>
        <dbReference type="ARBA" id="ARBA00004141"/>
    </source>
</evidence>